<dbReference type="SMART" id="SM00597">
    <property type="entry name" value="ZnF_TTF"/>
    <property type="match status" value="1"/>
</dbReference>
<reference evidence="2" key="1">
    <citation type="journal article" date="2023" name="GigaByte">
        <title>Genome assembly of the bearded iris, Iris pallida Lam.</title>
        <authorList>
            <person name="Bruccoleri R.E."/>
            <person name="Oakeley E.J."/>
            <person name="Faust A.M.E."/>
            <person name="Altorfer M."/>
            <person name="Dessus-Babus S."/>
            <person name="Burckhardt D."/>
            <person name="Oertli M."/>
            <person name="Naumann U."/>
            <person name="Petersen F."/>
            <person name="Wong J."/>
        </authorList>
    </citation>
    <scope>NUCLEOTIDE SEQUENCE</scope>
    <source>
        <strain evidence="2">GSM-AAB239-AS_SAM_17_03QT</strain>
    </source>
</reference>
<keyword evidence="3" id="KW-1185">Reference proteome</keyword>
<evidence type="ECO:0000259" key="1">
    <source>
        <dbReference type="SMART" id="SM00597"/>
    </source>
</evidence>
<evidence type="ECO:0000313" key="3">
    <source>
        <dbReference type="Proteomes" id="UP001140949"/>
    </source>
</evidence>
<dbReference type="InterPro" id="IPR012337">
    <property type="entry name" value="RNaseH-like_sf"/>
</dbReference>
<sequence length="600" mass="69410">MFPRKQPSGCSKRKKQKKDEEIALSLRGSLNKYFCKNIVSEENLNQTNESEQLVNLIEVVENENVLNDVGENENYTCIHNSPEHMEENKKIGEDEHDTTKNMLNIYDPGVWDSIDDKLRDLLVEKGPIREENLKFPLDEHSRHFSATYYKRRLNNGQTHNRNWLVYSKVKDKVFCFCCKLFKVMHSRSHLAGEGINNWKHLGEKLTQHERSREHALNFIAWVESRERLYKNETIDKEMQELIKKDKEHWRQVLFRLAAVVKCLAVHNLAFRGTHEKVYQNSNGNFLGLIEMIAEFDPVMEKHFRLIKDKQIHRHYLSHKIQNESIANVGSKVKSAIIEKIKESKYFSVILDCTPDASKTEQMTLILRCVDVSSTPPKVEEYFLEFLVVEETTGLGLLNVMLDAIKSLDLDIDNVRGQGYDNGSNMKGKNQGVQRRLLDINPRAFYMPCGCRSLNLVLCDMATSCVKSKSFFGACRCLYTIFANSTKRWPVLRDYVDGLTLKSLSTTRWESHVESVKAIKSQVSEIREALRKLVEISDDVELSRNADILANEELSSFDFILSLVIWYEILVKINVVSKTLQYEDMSIDIAVTCLEGLVIFF</sequence>
<dbReference type="Pfam" id="PF14291">
    <property type="entry name" value="DUF4371"/>
    <property type="match status" value="1"/>
</dbReference>
<reference evidence="2" key="2">
    <citation type="submission" date="2023-04" db="EMBL/GenBank/DDBJ databases">
        <authorList>
            <person name="Bruccoleri R.E."/>
            <person name="Oakeley E.J."/>
            <person name="Faust A.-M."/>
            <person name="Dessus-Babus S."/>
            <person name="Altorfer M."/>
            <person name="Burckhardt D."/>
            <person name="Oertli M."/>
            <person name="Naumann U."/>
            <person name="Petersen F."/>
            <person name="Wong J."/>
        </authorList>
    </citation>
    <scope>NUCLEOTIDE SEQUENCE</scope>
    <source>
        <strain evidence="2">GSM-AAB239-AS_SAM_17_03QT</strain>
        <tissue evidence="2">Leaf</tissue>
    </source>
</reference>
<proteinExistence type="predicted"/>
<evidence type="ECO:0000313" key="2">
    <source>
        <dbReference type="EMBL" id="KAJ6791666.1"/>
    </source>
</evidence>
<dbReference type="InterPro" id="IPR025398">
    <property type="entry name" value="DUF4371"/>
</dbReference>
<dbReference type="PANTHER" id="PTHR45749:SF32">
    <property type="entry name" value="ZINC FINGER MYM-TYPE PROTEIN 1-LIKE"/>
    <property type="match status" value="1"/>
</dbReference>
<comment type="caution">
    <text evidence="2">The sequence shown here is derived from an EMBL/GenBank/DDBJ whole genome shotgun (WGS) entry which is preliminary data.</text>
</comment>
<feature type="domain" description="TTF-type" evidence="1">
    <location>
        <begin position="148"/>
        <end position="233"/>
    </location>
</feature>
<dbReference type="Proteomes" id="UP001140949">
    <property type="component" value="Unassembled WGS sequence"/>
</dbReference>
<gene>
    <name evidence="2" type="ORF">M6B38_243500</name>
</gene>
<dbReference type="EMBL" id="JANAVB010044219">
    <property type="protein sequence ID" value="KAJ6791666.1"/>
    <property type="molecule type" value="Genomic_DNA"/>
</dbReference>
<dbReference type="PANTHER" id="PTHR45749">
    <property type="match status" value="1"/>
</dbReference>
<protein>
    <submittedName>
        <fullName evidence="2">Zinc finger MYM-type protein 1-like</fullName>
    </submittedName>
</protein>
<name>A0AAX6DIS9_IRIPA</name>
<dbReference type="AlphaFoldDB" id="A0AAX6DIS9"/>
<dbReference type="SUPFAM" id="SSF53098">
    <property type="entry name" value="Ribonuclease H-like"/>
    <property type="match status" value="1"/>
</dbReference>
<dbReference type="InterPro" id="IPR006580">
    <property type="entry name" value="Znf_TTF"/>
</dbReference>
<accession>A0AAX6DIS9</accession>
<organism evidence="2 3">
    <name type="scientific">Iris pallida</name>
    <name type="common">Sweet iris</name>
    <dbReference type="NCBI Taxonomy" id="29817"/>
    <lineage>
        <taxon>Eukaryota</taxon>
        <taxon>Viridiplantae</taxon>
        <taxon>Streptophyta</taxon>
        <taxon>Embryophyta</taxon>
        <taxon>Tracheophyta</taxon>
        <taxon>Spermatophyta</taxon>
        <taxon>Magnoliopsida</taxon>
        <taxon>Liliopsida</taxon>
        <taxon>Asparagales</taxon>
        <taxon>Iridaceae</taxon>
        <taxon>Iridoideae</taxon>
        <taxon>Irideae</taxon>
        <taxon>Iris</taxon>
    </lineage>
</organism>